<accession>A0ABD1X2I2</accession>
<evidence type="ECO:0000313" key="3">
    <source>
        <dbReference type="Proteomes" id="UP001604277"/>
    </source>
</evidence>
<dbReference type="Proteomes" id="UP001604277">
    <property type="component" value="Unassembled WGS sequence"/>
</dbReference>
<sequence>MGVVTVSTSAARTPLGLSTKFSTRLSSVKRPVILSFKTDKTKNTALVGPRESVSLPVETAKDNEKRLRVVKKRSERVHAVLTDEAISSTSTLDLDYNEAASKLEHIYKRSPSDKEIKDQMVKRRRRRRKRGEAEEEGGKGCCRYCG</sequence>
<reference evidence="3" key="1">
    <citation type="submission" date="2024-07" db="EMBL/GenBank/DDBJ databases">
        <title>Two chromosome-level genome assemblies of Korean endemic species Abeliophyllum distichum and Forsythia ovata (Oleaceae).</title>
        <authorList>
            <person name="Jang H."/>
        </authorList>
    </citation>
    <scope>NUCLEOTIDE SEQUENCE [LARGE SCALE GENOMIC DNA]</scope>
</reference>
<name>A0ABD1X2I2_9LAMI</name>
<proteinExistence type="predicted"/>
<organism evidence="2 3">
    <name type="scientific">Forsythia ovata</name>
    <dbReference type="NCBI Taxonomy" id="205694"/>
    <lineage>
        <taxon>Eukaryota</taxon>
        <taxon>Viridiplantae</taxon>
        <taxon>Streptophyta</taxon>
        <taxon>Embryophyta</taxon>
        <taxon>Tracheophyta</taxon>
        <taxon>Spermatophyta</taxon>
        <taxon>Magnoliopsida</taxon>
        <taxon>eudicotyledons</taxon>
        <taxon>Gunneridae</taxon>
        <taxon>Pentapetalae</taxon>
        <taxon>asterids</taxon>
        <taxon>lamiids</taxon>
        <taxon>Lamiales</taxon>
        <taxon>Oleaceae</taxon>
        <taxon>Forsythieae</taxon>
        <taxon>Forsythia</taxon>
    </lineage>
</organism>
<dbReference type="EMBL" id="JBFOLJ010000001">
    <property type="protein sequence ID" value="KAL2556183.1"/>
    <property type="molecule type" value="Genomic_DNA"/>
</dbReference>
<evidence type="ECO:0000313" key="2">
    <source>
        <dbReference type="EMBL" id="KAL2556183.1"/>
    </source>
</evidence>
<gene>
    <name evidence="2" type="ORF">Fot_00922</name>
</gene>
<comment type="caution">
    <text evidence="2">The sequence shown here is derived from an EMBL/GenBank/DDBJ whole genome shotgun (WGS) entry which is preliminary data.</text>
</comment>
<dbReference type="AlphaFoldDB" id="A0ABD1X2I2"/>
<feature type="compositionally biased region" description="Basic and acidic residues" evidence="1">
    <location>
        <begin position="110"/>
        <end position="121"/>
    </location>
</feature>
<evidence type="ECO:0000256" key="1">
    <source>
        <dbReference type="SAM" id="MobiDB-lite"/>
    </source>
</evidence>
<keyword evidence="3" id="KW-1185">Reference proteome</keyword>
<feature type="region of interest" description="Disordered" evidence="1">
    <location>
        <begin position="110"/>
        <end position="140"/>
    </location>
</feature>
<protein>
    <submittedName>
        <fullName evidence="2">RNA polymerase sigma factor sigE</fullName>
    </submittedName>
</protein>